<organism evidence="1 2">
    <name type="scientific">Marinifilum breve</name>
    <dbReference type="NCBI Taxonomy" id="2184082"/>
    <lineage>
        <taxon>Bacteria</taxon>
        <taxon>Pseudomonadati</taxon>
        <taxon>Bacteroidota</taxon>
        <taxon>Bacteroidia</taxon>
        <taxon>Marinilabiliales</taxon>
        <taxon>Marinifilaceae</taxon>
    </lineage>
</organism>
<accession>A0A2V3ZIT2</accession>
<gene>
    <name evidence="1" type="ORF">DF185_23365</name>
</gene>
<evidence type="ECO:0000313" key="1">
    <source>
        <dbReference type="EMBL" id="PXX90101.1"/>
    </source>
</evidence>
<reference evidence="1 2" key="1">
    <citation type="submission" date="2018-05" db="EMBL/GenBank/DDBJ databases">
        <title>Marinifilum breve JC075T sp. nov., a marine bacterium isolated from Yongle Blue Hole in the South China Sea.</title>
        <authorList>
            <person name="Fu T."/>
        </authorList>
    </citation>
    <scope>NUCLEOTIDE SEQUENCE [LARGE SCALE GENOMIC DNA]</scope>
    <source>
        <strain evidence="1 2">JC075</strain>
    </source>
</reference>
<comment type="caution">
    <text evidence="1">The sequence shown here is derived from an EMBL/GenBank/DDBJ whole genome shotgun (WGS) entry which is preliminary data.</text>
</comment>
<dbReference type="Proteomes" id="UP000248079">
    <property type="component" value="Unassembled WGS sequence"/>
</dbReference>
<proteinExistence type="predicted"/>
<protein>
    <submittedName>
        <fullName evidence="1">Uncharacterized protein</fullName>
    </submittedName>
</protein>
<name>A0A2V3ZIT2_9BACT</name>
<keyword evidence="2" id="KW-1185">Reference proteome</keyword>
<evidence type="ECO:0000313" key="2">
    <source>
        <dbReference type="Proteomes" id="UP000248079"/>
    </source>
</evidence>
<dbReference type="AlphaFoldDB" id="A0A2V3ZIT2"/>
<dbReference type="EMBL" id="QFLI01000173">
    <property type="protein sequence ID" value="PXX90101.1"/>
    <property type="molecule type" value="Genomic_DNA"/>
</dbReference>
<sequence>MQFIRQKMALPHTFPHRKKVAAIAAITASSHPLDRCSAPKIAGPLFEIAWGVSANRPQI</sequence>